<evidence type="ECO:0000313" key="2">
    <source>
        <dbReference type="EnsemblPlants" id="TraesCS3D02G431900.1"/>
    </source>
</evidence>
<organism evidence="2">
    <name type="scientific">Triticum aestivum</name>
    <name type="common">Wheat</name>
    <dbReference type="NCBI Taxonomy" id="4565"/>
    <lineage>
        <taxon>Eukaryota</taxon>
        <taxon>Viridiplantae</taxon>
        <taxon>Streptophyta</taxon>
        <taxon>Embryophyta</taxon>
        <taxon>Tracheophyta</taxon>
        <taxon>Spermatophyta</taxon>
        <taxon>Magnoliopsida</taxon>
        <taxon>Liliopsida</taxon>
        <taxon>Poales</taxon>
        <taxon>Poaceae</taxon>
        <taxon>BOP clade</taxon>
        <taxon>Pooideae</taxon>
        <taxon>Triticodae</taxon>
        <taxon>Triticeae</taxon>
        <taxon>Triticinae</taxon>
        <taxon>Triticum</taxon>
    </lineage>
</organism>
<dbReference type="Gramene" id="TraesWEE_scaffold_056841_01G000300.1">
    <property type="protein sequence ID" value="TraesWEE_scaffold_056841_01G000300.1"/>
    <property type="gene ID" value="TraesWEE_scaffold_056841_01G000300"/>
</dbReference>
<gene>
    <name evidence="2" type="primary">LOC123080364</name>
</gene>
<dbReference type="Gramene" id="TraesCLE_scaffold_068227_01G000300.1">
    <property type="protein sequence ID" value="TraesCLE_scaffold_068227_01G000300.1"/>
    <property type="gene ID" value="TraesCLE_scaffold_068227_01G000300"/>
</dbReference>
<dbReference type="GeneID" id="123080364"/>
<dbReference type="Gramene" id="TraesROB_scaffold_065140_01G000200.1">
    <property type="protein sequence ID" value="TraesROB_scaffold_065140_01G000200.1"/>
    <property type="gene ID" value="TraesROB_scaffold_065140_01G000200"/>
</dbReference>
<dbReference type="AlphaFoldDB" id="A0A3B6GZS1"/>
<evidence type="ECO:0000313" key="3">
    <source>
        <dbReference type="Proteomes" id="UP000019116"/>
    </source>
</evidence>
<name>A0A3B6GZS1_WHEAT</name>
<dbReference type="Gramene" id="TraesRN3D0100992500.1">
    <property type="protein sequence ID" value="TraesRN3D0100992500.1"/>
    <property type="gene ID" value="TraesRN3D0100992500"/>
</dbReference>
<sequence>MGSAASTDRAERRRRDRAPGHSGAPDPPAAPPQDPSVPASASEADVSRNGCKVAPEPNDGEETAPLPGSPSFRIYCQKAAQVDALVAEADDENADGDHGDEFASATTDTTLAVMKNDPPQCSGELPKCKEGWLKVRGQTAVGALYSFIACHSKRNSAPPPHPPAAKTPRRPGAAPPAAVAAEPYL</sequence>
<feature type="compositionally biased region" description="Basic and acidic residues" evidence="1">
    <location>
        <begin position="8"/>
        <end position="19"/>
    </location>
</feature>
<dbReference type="Gramene" id="TraesSYM3D03G01990230.1">
    <property type="protein sequence ID" value="TraesSYM3D03G01990230.1"/>
    <property type="gene ID" value="TraesSYM3D03G01990230"/>
</dbReference>
<evidence type="ECO:0000256" key="1">
    <source>
        <dbReference type="SAM" id="MobiDB-lite"/>
    </source>
</evidence>
<dbReference type="Gramene" id="TraesMAC3D03G01964760.1">
    <property type="protein sequence ID" value="TraesMAC3D03G01964760.1"/>
    <property type="gene ID" value="TraesMAC3D03G01964760"/>
</dbReference>
<dbReference type="Gramene" id="TraesPARA_EIv1.0_1152760.1">
    <property type="protein sequence ID" value="TraesPARA_EIv1.0_1152760.1.CDS"/>
    <property type="gene ID" value="TraesPARA_EIv1.0_1152760"/>
</dbReference>
<proteinExistence type="predicted"/>
<feature type="region of interest" description="Disordered" evidence="1">
    <location>
        <begin position="86"/>
        <end position="109"/>
    </location>
</feature>
<dbReference type="OMA" id="FIACHSK"/>
<dbReference type="Gramene" id="TraesLAC3D03G01907500.1">
    <property type="protein sequence ID" value="TraesLAC3D03G01907500.1"/>
    <property type="gene ID" value="TraesLAC3D03G01907500"/>
</dbReference>
<dbReference type="Proteomes" id="UP000019116">
    <property type="component" value="Chromosome 3D"/>
</dbReference>
<dbReference type="RefSeq" id="XP_044359206.1">
    <property type="nucleotide sequence ID" value="XM_044503271.1"/>
</dbReference>
<dbReference type="EnsemblPlants" id="TraesCS3D02G431900.1">
    <property type="protein sequence ID" value="TraesCS3D02G431900.1"/>
    <property type="gene ID" value="TraesCS3D02G431900"/>
</dbReference>
<accession>A0A3B6GZS1</accession>
<dbReference type="OrthoDB" id="688058at2759"/>
<dbReference type="Gramene" id="TraesCS3D02G431900.1">
    <property type="protein sequence ID" value="TraesCS3D02G431900.1"/>
    <property type="gene ID" value="TraesCS3D02G431900"/>
</dbReference>
<dbReference type="Gramene" id="TraesCS3D03G0950100.1">
    <property type="protein sequence ID" value="TraesCS3D03G0950100.1.CDS"/>
    <property type="gene ID" value="TraesCS3D03G0950100"/>
</dbReference>
<feature type="region of interest" description="Disordered" evidence="1">
    <location>
        <begin position="1"/>
        <end position="71"/>
    </location>
</feature>
<feature type="compositionally biased region" description="Low complexity" evidence="1">
    <location>
        <begin position="166"/>
        <end position="185"/>
    </location>
</feature>
<feature type="region of interest" description="Disordered" evidence="1">
    <location>
        <begin position="153"/>
        <end position="185"/>
    </location>
</feature>
<dbReference type="Gramene" id="TraesLDM3D03G01964050.1">
    <property type="protein sequence ID" value="TraesLDM3D03G01964050.1"/>
    <property type="gene ID" value="TraesLDM3D03G01964050"/>
</dbReference>
<reference evidence="2" key="2">
    <citation type="submission" date="2018-10" db="UniProtKB">
        <authorList>
            <consortium name="EnsemblPlants"/>
        </authorList>
    </citation>
    <scope>IDENTIFICATION</scope>
</reference>
<protein>
    <submittedName>
        <fullName evidence="2">Uncharacterized protein</fullName>
    </submittedName>
</protein>
<feature type="compositionally biased region" description="Pro residues" evidence="1">
    <location>
        <begin position="25"/>
        <end position="35"/>
    </location>
</feature>
<reference evidence="2" key="1">
    <citation type="submission" date="2018-08" db="EMBL/GenBank/DDBJ databases">
        <authorList>
            <person name="Rossello M."/>
        </authorList>
    </citation>
    <scope>NUCLEOTIDE SEQUENCE [LARGE SCALE GENOMIC DNA]</scope>
    <source>
        <strain evidence="2">cv. Chinese Spring</strain>
    </source>
</reference>
<dbReference type="Gramene" id="TraesNOR3D03G01992140.1">
    <property type="protein sequence ID" value="TraesNOR3D03G01992140.1"/>
    <property type="gene ID" value="TraesNOR3D03G01992140"/>
</dbReference>
<keyword evidence="3" id="KW-1185">Reference proteome</keyword>
<dbReference type="Gramene" id="TraesCAD_scaffold_069558_01G000300.1">
    <property type="protein sequence ID" value="TraesCAD_scaffold_069558_01G000300.1"/>
    <property type="gene ID" value="TraesCAD_scaffold_069558_01G000300"/>
</dbReference>
<dbReference type="Gramene" id="TraesJUL3D03G01983530.1">
    <property type="protein sequence ID" value="TraesJUL3D03G01983530.1"/>
    <property type="gene ID" value="TraesJUL3D03G01983530"/>
</dbReference>